<dbReference type="Proteomes" id="UP001596461">
    <property type="component" value="Unassembled WGS sequence"/>
</dbReference>
<dbReference type="InterPro" id="IPR004013">
    <property type="entry name" value="PHP_dom"/>
</dbReference>
<reference evidence="10 11" key="1">
    <citation type="journal article" date="2019" name="Int. J. Syst. Evol. Microbiol.">
        <title>The Global Catalogue of Microorganisms (GCM) 10K type strain sequencing project: providing services to taxonomists for standard genome sequencing and annotation.</title>
        <authorList>
            <consortium name="The Broad Institute Genomics Platform"/>
            <consortium name="The Broad Institute Genome Sequencing Center for Infectious Disease"/>
            <person name="Wu L."/>
            <person name="Ma J."/>
        </authorList>
    </citation>
    <scope>NUCLEOTIDE SEQUENCE [LARGE SCALE GENOMIC DNA]</scope>
    <source>
        <strain evidence="10 11">DT31</strain>
    </source>
</reference>
<comment type="caution">
    <text evidence="10">The sequence shown here is derived from an EMBL/GenBank/DDBJ whole genome shotgun (WGS) entry which is preliminary data.</text>
</comment>
<accession>A0ABD5WCC5</accession>
<dbReference type="GO" id="GO:0000105">
    <property type="term" value="P:L-histidine biosynthetic process"/>
    <property type="evidence" value="ECO:0007669"/>
    <property type="project" value="UniProtKB-KW"/>
</dbReference>
<evidence type="ECO:0000256" key="2">
    <source>
        <dbReference type="ARBA" id="ARBA00009152"/>
    </source>
</evidence>
<comment type="similarity">
    <text evidence="2">Belongs to the PHP hydrolase family. HisK subfamily.</text>
</comment>
<evidence type="ECO:0000256" key="5">
    <source>
        <dbReference type="ARBA" id="ARBA00022801"/>
    </source>
</evidence>
<comment type="pathway">
    <text evidence="1">Amino-acid biosynthesis; L-histidine biosynthesis; L-histidine from 5-phospho-alpha-D-ribose 1-diphosphate: step 8/9.</text>
</comment>
<keyword evidence="11" id="KW-1185">Reference proteome</keyword>
<evidence type="ECO:0000256" key="1">
    <source>
        <dbReference type="ARBA" id="ARBA00004970"/>
    </source>
</evidence>
<keyword evidence="6" id="KW-0368">Histidine biosynthesis</keyword>
<evidence type="ECO:0000256" key="6">
    <source>
        <dbReference type="ARBA" id="ARBA00023102"/>
    </source>
</evidence>
<dbReference type="EC" id="3.1.3.15" evidence="3"/>
<feature type="region of interest" description="Disordered" evidence="8">
    <location>
        <begin position="263"/>
        <end position="313"/>
    </location>
</feature>
<gene>
    <name evidence="10" type="ORF">ACFQL9_10780</name>
</gene>
<dbReference type="AlphaFoldDB" id="A0ABD5WCC5"/>
<dbReference type="SUPFAM" id="SSF89550">
    <property type="entry name" value="PHP domain-like"/>
    <property type="match status" value="1"/>
</dbReference>
<proteinExistence type="inferred from homology"/>
<dbReference type="RefSeq" id="WP_284033036.1">
    <property type="nucleotide sequence ID" value="NZ_CP126154.1"/>
</dbReference>
<feature type="compositionally biased region" description="Basic and acidic residues" evidence="8">
    <location>
        <begin position="284"/>
        <end position="306"/>
    </location>
</feature>
<dbReference type="InterPro" id="IPR010140">
    <property type="entry name" value="Histidinol_P_phosphatase_HisJ"/>
</dbReference>
<feature type="compositionally biased region" description="Low complexity" evidence="8">
    <location>
        <begin position="269"/>
        <end position="283"/>
    </location>
</feature>
<evidence type="ECO:0000313" key="10">
    <source>
        <dbReference type="EMBL" id="MFC7070125.1"/>
    </source>
</evidence>
<evidence type="ECO:0000256" key="4">
    <source>
        <dbReference type="ARBA" id="ARBA00022605"/>
    </source>
</evidence>
<dbReference type="Pfam" id="PF02811">
    <property type="entry name" value="PHP"/>
    <property type="match status" value="1"/>
</dbReference>
<organism evidence="10 11">
    <name type="scientific">Halobaculum lipolyticum</name>
    <dbReference type="NCBI Taxonomy" id="3032001"/>
    <lineage>
        <taxon>Archaea</taxon>
        <taxon>Methanobacteriati</taxon>
        <taxon>Methanobacteriota</taxon>
        <taxon>Stenosarchaea group</taxon>
        <taxon>Halobacteria</taxon>
        <taxon>Halobacteriales</taxon>
        <taxon>Haloferacaceae</taxon>
        <taxon>Halobaculum</taxon>
    </lineage>
</organism>
<dbReference type="EMBL" id="JBHTAH010000008">
    <property type="protein sequence ID" value="MFC7070125.1"/>
    <property type="molecule type" value="Genomic_DNA"/>
</dbReference>
<keyword evidence="4" id="KW-0028">Amino-acid biosynthesis</keyword>
<evidence type="ECO:0000256" key="8">
    <source>
        <dbReference type="SAM" id="MobiDB-lite"/>
    </source>
</evidence>
<dbReference type="GeneID" id="81124947"/>
<comment type="catalytic activity">
    <reaction evidence="7">
        <text>L-histidinol phosphate + H2O = L-histidinol + phosphate</text>
        <dbReference type="Rhea" id="RHEA:14465"/>
        <dbReference type="ChEBI" id="CHEBI:15377"/>
        <dbReference type="ChEBI" id="CHEBI:43474"/>
        <dbReference type="ChEBI" id="CHEBI:57699"/>
        <dbReference type="ChEBI" id="CHEBI:57980"/>
        <dbReference type="EC" id="3.1.3.15"/>
    </reaction>
</comment>
<dbReference type="PANTHER" id="PTHR21039:SF0">
    <property type="entry name" value="HISTIDINOL-PHOSPHATASE"/>
    <property type="match status" value="1"/>
</dbReference>
<keyword evidence="5" id="KW-0378">Hydrolase</keyword>
<evidence type="ECO:0000256" key="7">
    <source>
        <dbReference type="ARBA" id="ARBA00049158"/>
    </source>
</evidence>
<dbReference type="Gene3D" id="3.20.20.140">
    <property type="entry name" value="Metal-dependent hydrolases"/>
    <property type="match status" value="1"/>
</dbReference>
<evidence type="ECO:0000313" key="11">
    <source>
        <dbReference type="Proteomes" id="UP001596461"/>
    </source>
</evidence>
<protein>
    <recommendedName>
        <fullName evidence="3">histidinol-phosphatase</fullName>
        <ecNumber evidence="3">3.1.3.15</ecNumber>
    </recommendedName>
</protein>
<sequence length="313" mass="34017">MTGTAGPSTDPARFYDLHTHTRFSDGSPMAAMVSAAADAGCDGVGLTDHCVLVDDEFGRRAQYDLVETYARRRERIDDLRGATDLRVFDAVELSYVPGTDDEIGSFLGRAGFDYAIGAVHFAGEYGYTSDASYADADDARIRAAVDAYYEALVALIDSELFDVVAHLDLPERRPVFRGVSTPAHYRAVADALADSRTVPEVNAGRVFESLGRVHPDPDLLDEFADRGVEFVLGTDAHTPEQVRRRVPYLREFVAERTELATRSLPPAVDDGTAAENRAAATAARADDRPTGDRPTDDRPTGDRPTDDDGEPDT</sequence>
<dbReference type="InterPro" id="IPR016195">
    <property type="entry name" value="Pol/histidinol_Pase-like"/>
</dbReference>
<evidence type="ECO:0000259" key="9">
    <source>
        <dbReference type="Pfam" id="PF02811"/>
    </source>
</evidence>
<evidence type="ECO:0000256" key="3">
    <source>
        <dbReference type="ARBA" id="ARBA00013085"/>
    </source>
</evidence>
<dbReference type="GO" id="GO:0004401">
    <property type="term" value="F:histidinol-phosphatase activity"/>
    <property type="evidence" value="ECO:0007669"/>
    <property type="project" value="UniProtKB-EC"/>
</dbReference>
<dbReference type="PANTHER" id="PTHR21039">
    <property type="entry name" value="HISTIDINOL PHOSPHATASE-RELATED"/>
    <property type="match status" value="1"/>
</dbReference>
<name>A0ABD5WCC5_9EURY</name>
<feature type="domain" description="PHP" evidence="9">
    <location>
        <begin position="16"/>
        <end position="190"/>
    </location>
</feature>